<name>A0A1J5TLQ8_9ARCH</name>
<accession>A0A1J5TLQ8</accession>
<feature type="transmembrane region" description="Helical" evidence="3">
    <location>
        <begin position="155"/>
        <end position="178"/>
    </location>
</feature>
<feature type="transmembrane region" description="Helical" evidence="3">
    <location>
        <begin position="184"/>
        <end position="203"/>
    </location>
</feature>
<keyword evidence="3" id="KW-1133">Transmembrane helix</keyword>
<dbReference type="EMBL" id="MIZA01000002">
    <property type="protein sequence ID" value="OIR21091.1"/>
    <property type="molecule type" value="Genomic_DNA"/>
</dbReference>
<feature type="transmembrane region" description="Helical" evidence="3">
    <location>
        <begin position="42"/>
        <end position="64"/>
    </location>
</feature>
<comment type="caution">
    <text evidence="4">The sequence shown here is derived from an EMBL/GenBank/DDBJ whole genome shotgun (WGS) entry which is preliminary data.</text>
</comment>
<feature type="transmembrane region" description="Helical" evidence="3">
    <location>
        <begin position="12"/>
        <end position="36"/>
    </location>
</feature>
<dbReference type="Proteomes" id="UP000183080">
    <property type="component" value="Unassembled WGS sequence"/>
</dbReference>
<evidence type="ECO:0000313" key="4">
    <source>
        <dbReference type="EMBL" id="OIR21091.1"/>
    </source>
</evidence>
<feature type="transmembrane region" description="Helical" evidence="3">
    <location>
        <begin position="236"/>
        <end position="258"/>
    </location>
</feature>
<evidence type="ECO:0000313" key="5">
    <source>
        <dbReference type="Proteomes" id="UP000183080"/>
    </source>
</evidence>
<protein>
    <recommendedName>
        <fullName evidence="6">CDP-diacylglycerol--serine O-phosphatidyltransferase</fullName>
    </recommendedName>
</protein>
<dbReference type="Pfam" id="PF01066">
    <property type="entry name" value="CDP-OH_P_transf"/>
    <property type="match status" value="1"/>
</dbReference>
<gene>
    <name evidence="4" type="ORF">BD935_03555</name>
</gene>
<dbReference type="GO" id="GO:0016780">
    <property type="term" value="F:phosphotransferase activity, for other substituted phosphate groups"/>
    <property type="evidence" value="ECO:0007669"/>
    <property type="project" value="InterPro"/>
</dbReference>
<dbReference type="InterPro" id="IPR043130">
    <property type="entry name" value="CDP-OH_PTrfase_TM_dom"/>
</dbReference>
<evidence type="ECO:0000256" key="3">
    <source>
        <dbReference type="SAM" id="Phobius"/>
    </source>
</evidence>
<dbReference type="GO" id="GO:0008654">
    <property type="term" value="P:phospholipid biosynthetic process"/>
    <property type="evidence" value="ECO:0007669"/>
    <property type="project" value="InterPro"/>
</dbReference>
<keyword evidence="3" id="KW-0472">Membrane</keyword>
<evidence type="ECO:0008006" key="6">
    <source>
        <dbReference type="Google" id="ProtNLM"/>
    </source>
</evidence>
<proteinExistence type="inferred from homology"/>
<dbReference type="Gene3D" id="1.20.120.1760">
    <property type="match status" value="1"/>
</dbReference>
<evidence type="ECO:0000256" key="1">
    <source>
        <dbReference type="ARBA" id="ARBA00022679"/>
    </source>
</evidence>
<dbReference type="STRING" id="1888995.BD935_03555"/>
<dbReference type="InterPro" id="IPR048254">
    <property type="entry name" value="CDP_ALCOHOL_P_TRANSF_CS"/>
</dbReference>
<dbReference type="InterPro" id="IPR000462">
    <property type="entry name" value="CDP-OH_P_trans"/>
</dbReference>
<keyword evidence="3" id="KW-0812">Transmembrane</keyword>
<feature type="transmembrane region" description="Helical" evidence="3">
    <location>
        <begin position="76"/>
        <end position="98"/>
    </location>
</feature>
<feature type="transmembrane region" description="Helical" evidence="3">
    <location>
        <begin position="210"/>
        <end position="230"/>
    </location>
</feature>
<dbReference type="GO" id="GO:0016020">
    <property type="term" value="C:membrane"/>
    <property type="evidence" value="ECO:0007669"/>
    <property type="project" value="InterPro"/>
</dbReference>
<organism evidence="4 5">
    <name type="scientific">Marine Group III euryarchaeote CG-Epi1</name>
    <dbReference type="NCBI Taxonomy" id="1888995"/>
    <lineage>
        <taxon>Archaea</taxon>
        <taxon>Methanobacteriati</taxon>
        <taxon>Thermoplasmatota</taxon>
        <taxon>Thermoplasmata</taxon>
        <taxon>Candidatus Thermoprofundales</taxon>
    </lineage>
</organism>
<reference evidence="4 5" key="1">
    <citation type="submission" date="2016-08" db="EMBL/GenBank/DDBJ databases">
        <title>New Insights into Marine Group III Euryarchaeota, from dark to light.</title>
        <authorList>
            <person name="Haro-Moreno J.M."/>
            <person name="Rodriguez-Valera F."/>
            <person name="Lopez-Garcia P."/>
            <person name="Moreira D."/>
            <person name="Martin-Cuadrado A.B."/>
        </authorList>
    </citation>
    <scope>NUCLEOTIDE SEQUENCE [LARGE SCALE GENOMIC DNA]</scope>
    <source>
        <strain evidence="4">CG-Epi1</strain>
    </source>
</reference>
<dbReference type="AlphaFoldDB" id="A0A1J5TLQ8"/>
<evidence type="ECO:0000256" key="2">
    <source>
        <dbReference type="RuleBase" id="RU003750"/>
    </source>
</evidence>
<feature type="transmembrane region" description="Helical" evidence="3">
    <location>
        <begin position="125"/>
        <end position="143"/>
    </location>
</feature>
<sequence>MSLILKWFRPLSLISYADMATLLSASLGFLAITYMIDGNEKSYIVAMLILPFCAIIDGMDGALARKFGTKHHYGKYLDSISDSICFGIAPSILVYSLYYDLDKGPAIDIFDDNFDVNFRYNIDNIVAISSALLIAILSIIRLANFTIGDQGSNEYFSGLPSPGLTMFIVVISIKYSQINDYNNILIPLSIGLVSLLTASTIPYAKARKQFKFPILFGLIVLIITIVLRYLEQVFWLTMWPLALLLYLVYFLLLPVLILNKYFD</sequence>
<keyword evidence="1 2" id="KW-0808">Transferase</keyword>
<dbReference type="PROSITE" id="PS00379">
    <property type="entry name" value="CDP_ALCOHOL_P_TRANSF"/>
    <property type="match status" value="1"/>
</dbReference>
<comment type="similarity">
    <text evidence="2">Belongs to the CDP-alcohol phosphatidyltransferase class-I family.</text>
</comment>